<feature type="non-terminal residue" evidence="1">
    <location>
        <position position="41"/>
    </location>
</feature>
<sequence length="41" mass="4778">MNLLGTFLPDWARFPIQKSSNFSFLLSDPVFQLMPSSRLKF</sequence>
<protein>
    <submittedName>
        <fullName evidence="1">Uncharacterized protein</fullName>
    </submittedName>
</protein>
<reference evidence="1" key="1">
    <citation type="submission" date="2018-05" db="EMBL/GenBank/DDBJ databases">
        <authorList>
            <person name="Lanie J.A."/>
            <person name="Ng W.-L."/>
            <person name="Kazmierczak K.M."/>
            <person name="Andrzejewski T.M."/>
            <person name="Davidsen T.M."/>
            <person name="Wayne K.J."/>
            <person name="Tettelin H."/>
            <person name="Glass J.I."/>
            <person name="Rusch D."/>
            <person name="Podicherti R."/>
            <person name="Tsui H.-C.T."/>
            <person name="Winkler M.E."/>
        </authorList>
    </citation>
    <scope>NUCLEOTIDE SEQUENCE</scope>
</reference>
<organism evidence="1">
    <name type="scientific">marine metagenome</name>
    <dbReference type="NCBI Taxonomy" id="408172"/>
    <lineage>
        <taxon>unclassified sequences</taxon>
        <taxon>metagenomes</taxon>
        <taxon>ecological metagenomes</taxon>
    </lineage>
</organism>
<evidence type="ECO:0000313" key="1">
    <source>
        <dbReference type="EMBL" id="SVD47233.1"/>
    </source>
</evidence>
<dbReference type="EMBL" id="UINC01152839">
    <property type="protein sequence ID" value="SVD47233.1"/>
    <property type="molecule type" value="Genomic_DNA"/>
</dbReference>
<proteinExistence type="predicted"/>
<accession>A0A382VL73</accession>
<gene>
    <name evidence="1" type="ORF">METZ01_LOCUS400087</name>
</gene>
<name>A0A382VL73_9ZZZZ</name>
<dbReference type="AlphaFoldDB" id="A0A382VL73"/>